<feature type="transmembrane region" description="Helical" evidence="1">
    <location>
        <begin position="130"/>
        <end position="152"/>
    </location>
</feature>
<organism evidence="2 3">
    <name type="scientific">Paenibacillus crassostreae</name>
    <dbReference type="NCBI Taxonomy" id="1763538"/>
    <lineage>
        <taxon>Bacteria</taxon>
        <taxon>Bacillati</taxon>
        <taxon>Bacillota</taxon>
        <taxon>Bacilli</taxon>
        <taxon>Bacillales</taxon>
        <taxon>Paenibacillaceae</taxon>
        <taxon>Paenibacillus</taxon>
    </lineage>
</organism>
<keyword evidence="1" id="KW-0472">Membrane</keyword>
<keyword evidence="1" id="KW-1133">Transmembrane helix</keyword>
<proteinExistence type="predicted"/>
<evidence type="ECO:0000313" key="2">
    <source>
        <dbReference type="EMBL" id="OAB76620.1"/>
    </source>
</evidence>
<dbReference type="EMBL" id="LSFN01000005">
    <property type="protein sequence ID" value="OAB76620.1"/>
    <property type="molecule type" value="Genomic_DNA"/>
</dbReference>
<dbReference type="AlphaFoldDB" id="A0A167FJE8"/>
<evidence type="ECO:0000256" key="1">
    <source>
        <dbReference type="SAM" id="Phobius"/>
    </source>
</evidence>
<feature type="transmembrane region" description="Helical" evidence="1">
    <location>
        <begin position="7"/>
        <end position="27"/>
    </location>
</feature>
<evidence type="ECO:0000313" key="3">
    <source>
        <dbReference type="Proteomes" id="UP000077134"/>
    </source>
</evidence>
<feature type="transmembrane region" description="Helical" evidence="1">
    <location>
        <begin position="97"/>
        <end position="118"/>
    </location>
</feature>
<dbReference type="STRING" id="1763538.LPB68_20480"/>
<feature type="transmembrane region" description="Helical" evidence="1">
    <location>
        <begin position="172"/>
        <end position="195"/>
    </location>
</feature>
<name>A0A167FJE8_9BACL</name>
<keyword evidence="3" id="KW-1185">Reference proteome</keyword>
<dbReference type="RefSeq" id="WP_068655501.1">
    <property type="nucleotide sequence ID" value="NZ_CP017770.1"/>
</dbReference>
<gene>
    <name evidence="2" type="ORF">PNBC_04260</name>
</gene>
<sequence>MAKPKNLYLHIGLTLLVFGIVMLTYLYPIPLIYGYNIQLSSLFLILAISLLGRKTSIIIALLVCLIQWQVFGQSLIVWLTFGEIIFLTLFKTNRVKYIAIDAAFWLFFGSPAILLLIYLQTSHLDTNSILLILVLFLNGLSNALIAELILAYTSIRNLINGQKKKAITFRQILFHLGITAVIIPFVFFAIIIGWYQSDLITVFVKIVVAYSSFPRLDIVHLSYRASLALL</sequence>
<dbReference type="Proteomes" id="UP000077134">
    <property type="component" value="Unassembled WGS sequence"/>
</dbReference>
<dbReference type="KEGG" id="pcx:LPB68_20480"/>
<protein>
    <submittedName>
        <fullName evidence="2">Uncharacterized protein</fullName>
    </submittedName>
</protein>
<comment type="caution">
    <text evidence="2">The sequence shown here is derived from an EMBL/GenBank/DDBJ whole genome shotgun (WGS) entry which is preliminary data.</text>
</comment>
<keyword evidence="1" id="KW-0812">Transmembrane</keyword>
<reference evidence="2 3" key="1">
    <citation type="submission" date="2016-02" db="EMBL/GenBank/DDBJ databases">
        <title>Paenibacillus sp. LPB0068, isolated from Crassostrea gigas.</title>
        <authorList>
            <person name="Shin S.-K."/>
            <person name="Yi H."/>
        </authorList>
    </citation>
    <scope>NUCLEOTIDE SEQUENCE [LARGE SCALE GENOMIC DNA]</scope>
    <source>
        <strain evidence="2 3">LPB0068</strain>
    </source>
</reference>
<feature type="transmembrane region" description="Helical" evidence="1">
    <location>
        <begin position="58"/>
        <end position="81"/>
    </location>
</feature>
<accession>A0A167FJE8</accession>